<dbReference type="AlphaFoldDB" id="A0A9P4SCS1"/>
<name>A0A9P4SCS1_9PEZI</name>
<feature type="region of interest" description="Disordered" evidence="1">
    <location>
        <begin position="459"/>
        <end position="519"/>
    </location>
</feature>
<feature type="compositionally biased region" description="Low complexity" evidence="1">
    <location>
        <begin position="493"/>
        <end position="504"/>
    </location>
</feature>
<evidence type="ECO:0000313" key="4">
    <source>
        <dbReference type="Proteomes" id="UP000799429"/>
    </source>
</evidence>
<evidence type="ECO:0000259" key="2">
    <source>
        <dbReference type="Pfam" id="PF06985"/>
    </source>
</evidence>
<comment type="caution">
    <text evidence="3">The sequence shown here is derived from an EMBL/GenBank/DDBJ whole genome shotgun (WGS) entry which is preliminary data.</text>
</comment>
<keyword evidence="4" id="KW-1185">Reference proteome</keyword>
<dbReference type="InterPro" id="IPR010730">
    <property type="entry name" value="HET"/>
</dbReference>
<dbReference type="Pfam" id="PF26639">
    <property type="entry name" value="Het-6_barrel"/>
    <property type="match status" value="1"/>
</dbReference>
<dbReference type="PANTHER" id="PTHR24148:SF64">
    <property type="entry name" value="HETEROKARYON INCOMPATIBILITY DOMAIN-CONTAINING PROTEIN"/>
    <property type="match status" value="1"/>
</dbReference>
<dbReference type="EMBL" id="MU006095">
    <property type="protein sequence ID" value="KAF2839452.1"/>
    <property type="molecule type" value="Genomic_DNA"/>
</dbReference>
<dbReference type="OrthoDB" id="3557394at2759"/>
<proteinExistence type="predicted"/>
<dbReference type="InterPro" id="IPR052895">
    <property type="entry name" value="HetReg/Transcr_Mod"/>
</dbReference>
<sequence length="686" mass="78350">MAAGLPVYAGQIRLLSLHPGQWEDEISCDLLRVGLEEEVPYRVLSYASTDSNSKEIVHLNGSSVEVSKTLYQAFRRYRAAVDTPGYLWVDVLCMNTSDNFDLSYQTNLRRHIIAKAEETYAWLAEDDVLQTLQRTSMVKFYGDSRDNSEITDFRRVTSVSPSPDSAQSSCSKDALWRLFCVLRLLSSGQHFEDIPVLLKMWHSSTRTNVFLTLNNFTSQAWWYRPWTPLELVFSRKTLVMYGNVVAPWPLLSDAAKFFDAHKSSCCRYLALGNSGIVLDRFVDVLRPLQDIRKAVQDNPSKYNTLKTLPSLLWQFRHCRAAADDREKVFAFLGMIKDWHGHTPILADYTQTTAQVYRNLTITIFRRITSLSLLENDLRKYRNLGLPSWIPDWSDGPSNTFFQRTHDRTKRRTLFNASAGLKAALEVDRDELKVQGILVDEIETITSVLWPSEGVDWKPFPPKTVDPADRDDESMSTSGNSHRRSIPKAMAQVHSLLGSSGSSSHSQDRSRDNPRSSKHEYEPEALALWRTLCADSIAEAHFYPLTYSRLKSTDYEDLFLWADLRFTQNVLPTNLPEKFKADEVPYPNFRVRAIDKSYAAAAEDSKFFITRKGRMGLGPQDIQSGDCIAILAGARMPFAIRKKTSRRRRFEDPDQYILLGACYVHGIMDGQAVSKSKKSQIYDLRFI</sequence>
<dbReference type="Proteomes" id="UP000799429">
    <property type="component" value="Unassembled WGS sequence"/>
</dbReference>
<gene>
    <name evidence="3" type="ORF">M501DRAFT_1016532</name>
</gene>
<evidence type="ECO:0000256" key="1">
    <source>
        <dbReference type="SAM" id="MobiDB-lite"/>
    </source>
</evidence>
<feature type="compositionally biased region" description="Basic and acidic residues" evidence="1">
    <location>
        <begin position="505"/>
        <end position="519"/>
    </location>
</feature>
<accession>A0A9P4SCS1</accession>
<protein>
    <recommendedName>
        <fullName evidence="2">Heterokaryon incompatibility domain-containing protein</fullName>
    </recommendedName>
</protein>
<dbReference type="Pfam" id="PF06985">
    <property type="entry name" value="HET"/>
    <property type="match status" value="1"/>
</dbReference>
<dbReference type="PANTHER" id="PTHR24148">
    <property type="entry name" value="ANKYRIN REPEAT DOMAIN-CONTAINING PROTEIN 39 HOMOLOG-RELATED"/>
    <property type="match status" value="1"/>
</dbReference>
<feature type="domain" description="Heterokaryon incompatibility" evidence="2">
    <location>
        <begin position="41"/>
        <end position="227"/>
    </location>
</feature>
<reference evidence="3" key="1">
    <citation type="journal article" date="2020" name="Stud. Mycol.">
        <title>101 Dothideomycetes genomes: a test case for predicting lifestyles and emergence of pathogens.</title>
        <authorList>
            <person name="Haridas S."/>
            <person name="Albert R."/>
            <person name="Binder M."/>
            <person name="Bloem J."/>
            <person name="Labutti K."/>
            <person name="Salamov A."/>
            <person name="Andreopoulos B."/>
            <person name="Baker S."/>
            <person name="Barry K."/>
            <person name="Bills G."/>
            <person name="Bluhm B."/>
            <person name="Cannon C."/>
            <person name="Castanera R."/>
            <person name="Culley D."/>
            <person name="Daum C."/>
            <person name="Ezra D."/>
            <person name="Gonzalez J."/>
            <person name="Henrissat B."/>
            <person name="Kuo A."/>
            <person name="Liang C."/>
            <person name="Lipzen A."/>
            <person name="Lutzoni F."/>
            <person name="Magnuson J."/>
            <person name="Mondo S."/>
            <person name="Nolan M."/>
            <person name="Ohm R."/>
            <person name="Pangilinan J."/>
            <person name="Park H.-J."/>
            <person name="Ramirez L."/>
            <person name="Alfaro M."/>
            <person name="Sun H."/>
            <person name="Tritt A."/>
            <person name="Yoshinaga Y."/>
            <person name="Zwiers L.-H."/>
            <person name="Turgeon B."/>
            <person name="Goodwin S."/>
            <person name="Spatafora J."/>
            <person name="Crous P."/>
            <person name="Grigoriev I."/>
        </authorList>
    </citation>
    <scope>NUCLEOTIDE SEQUENCE</scope>
    <source>
        <strain evidence="3">CBS 101060</strain>
    </source>
</reference>
<organism evidence="3 4">
    <name type="scientific">Patellaria atrata CBS 101060</name>
    <dbReference type="NCBI Taxonomy" id="1346257"/>
    <lineage>
        <taxon>Eukaryota</taxon>
        <taxon>Fungi</taxon>
        <taxon>Dikarya</taxon>
        <taxon>Ascomycota</taxon>
        <taxon>Pezizomycotina</taxon>
        <taxon>Dothideomycetes</taxon>
        <taxon>Dothideomycetes incertae sedis</taxon>
        <taxon>Patellariales</taxon>
        <taxon>Patellariaceae</taxon>
        <taxon>Patellaria</taxon>
    </lineage>
</organism>
<evidence type="ECO:0000313" key="3">
    <source>
        <dbReference type="EMBL" id="KAF2839452.1"/>
    </source>
</evidence>